<dbReference type="GeneID" id="66077053"/>
<evidence type="ECO:0000259" key="4">
    <source>
        <dbReference type="Pfam" id="PF00135"/>
    </source>
</evidence>
<dbReference type="InterPro" id="IPR050309">
    <property type="entry name" value="Type-B_Carboxylest/Lipase"/>
</dbReference>
<dbReference type="Gene3D" id="3.40.50.1820">
    <property type="entry name" value="alpha/beta hydrolase"/>
    <property type="match status" value="1"/>
</dbReference>
<evidence type="ECO:0000256" key="2">
    <source>
        <dbReference type="ARBA" id="ARBA00022801"/>
    </source>
</evidence>
<keyword evidence="2 3" id="KW-0378">Hydrolase</keyword>
<evidence type="ECO:0000256" key="3">
    <source>
        <dbReference type="RuleBase" id="RU361235"/>
    </source>
</evidence>
<dbReference type="InterPro" id="IPR002018">
    <property type="entry name" value="CarbesteraseB"/>
</dbReference>
<reference evidence="5" key="1">
    <citation type="journal article" date="2021" name="Genome Biol. Evol.">
        <title>The assembled and annotated genome of the fairy-ring fungus Marasmius oreades.</title>
        <authorList>
            <person name="Hiltunen M."/>
            <person name="Ament-Velasquez S.L."/>
            <person name="Johannesson H."/>
        </authorList>
    </citation>
    <scope>NUCLEOTIDE SEQUENCE</scope>
    <source>
        <strain evidence="5">03SP1</strain>
    </source>
</reference>
<dbReference type="KEGG" id="more:E1B28_007977"/>
<gene>
    <name evidence="5" type="ORF">E1B28_007977</name>
</gene>
<keyword evidence="6" id="KW-1185">Reference proteome</keyword>
<dbReference type="SUPFAM" id="SSF53474">
    <property type="entry name" value="alpha/beta-Hydrolases"/>
    <property type="match status" value="1"/>
</dbReference>
<dbReference type="EMBL" id="CM032184">
    <property type="protein sequence ID" value="KAG7094376.1"/>
    <property type="molecule type" value="Genomic_DNA"/>
</dbReference>
<organism evidence="5 6">
    <name type="scientific">Marasmius oreades</name>
    <name type="common">fairy-ring Marasmius</name>
    <dbReference type="NCBI Taxonomy" id="181124"/>
    <lineage>
        <taxon>Eukaryota</taxon>
        <taxon>Fungi</taxon>
        <taxon>Dikarya</taxon>
        <taxon>Basidiomycota</taxon>
        <taxon>Agaricomycotina</taxon>
        <taxon>Agaricomycetes</taxon>
        <taxon>Agaricomycetidae</taxon>
        <taxon>Agaricales</taxon>
        <taxon>Marasmiineae</taxon>
        <taxon>Marasmiaceae</taxon>
        <taxon>Marasmius</taxon>
    </lineage>
</organism>
<feature type="domain" description="Carboxylesterase type B" evidence="4">
    <location>
        <begin position="50"/>
        <end position="364"/>
    </location>
</feature>
<sequence length="542" mass="57098">MGLYKSGPSTDRAHCTSTMPAIGIGLKLKTLAVAALLTQVVNTAGDAKSITISTTSGRLNGLVQDGVMTFKGIRYGQPPTGIRRWEPPLPFLSSATHDATKLGPSCIQQFAFATANLSRALFNNPPPPESEDCLLLNVWAPSGSTSTKRPVLFWIHGGGLTFGTASLPTYDGTSVASNQSVVVVTINYRTNVFGFPSSPDLALQGNNLGFLDQDLALAWVQLNIAKFGGDPRQVTIMGQSAGGLSVSTAISRHDEARPPFRAAIMLSGNIAALSPLIPTAFNQFATAVNCTQAPGPQRLSCLKAVPTSMISAFVDGPTSGSFGAAVIDNFTVFDRPIDRIAAKKTARVPTLLGNTKDDGSLFALESGPVNLTQFLALDFQGAVPEQLVRSLYPGLNDTAIISGIIRDFIFQCPAGLWAAASVRSGIANVYRYIYGAVFADLQVFPGAGAPHASELPELFGTFNRTTATAEEVTLSSTFQTTIANFVKHPNTSPAPGWSSYANGNVAKLAFADNVDLNNVVQLVKNGTVDVPCSLWDAILGAL</sequence>
<comment type="caution">
    <text evidence="5">The sequence shown here is derived from an EMBL/GenBank/DDBJ whole genome shotgun (WGS) entry which is preliminary data.</text>
</comment>
<dbReference type="Proteomes" id="UP001049176">
    <property type="component" value="Chromosome 4"/>
</dbReference>
<evidence type="ECO:0000313" key="5">
    <source>
        <dbReference type="EMBL" id="KAG7094376.1"/>
    </source>
</evidence>
<dbReference type="EC" id="3.1.1.-" evidence="3"/>
<proteinExistence type="inferred from homology"/>
<dbReference type="InterPro" id="IPR029058">
    <property type="entry name" value="AB_hydrolase_fold"/>
</dbReference>
<dbReference type="AlphaFoldDB" id="A0A9P7S2Q7"/>
<dbReference type="RefSeq" id="XP_043010846.1">
    <property type="nucleotide sequence ID" value="XM_043152759.1"/>
</dbReference>
<dbReference type="Pfam" id="PF00135">
    <property type="entry name" value="COesterase"/>
    <property type="match status" value="1"/>
</dbReference>
<evidence type="ECO:0000313" key="6">
    <source>
        <dbReference type="Proteomes" id="UP001049176"/>
    </source>
</evidence>
<name>A0A9P7S2Q7_9AGAR</name>
<dbReference type="GO" id="GO:0016787">
    <property type="term" value="F:hydrolase activity"/>
    <property type="evidence" value="ECO:0007669"/>
    <property type="project" value="UniProtKB-KW"/>
</dbReference>
<comment type="similarity">
    <text evidence="1 3">Belongs to the type-B carboxylesterase/lipase family.</text>
</comment>
<dbReference type="PANTHER" id="PTHR11559">
    <property type="entry name" value="CARBOXYLESTERASE"/>
    <property type="match status" value="1"/>
</dbReference>
<dbReference type="OrthoDB" id="408631at2759"/>
<dbReference type="PROSITE" id="PS00122">
    <property type="entry name" value="CARBOXYLESTERASE_B_1"/>
    <property type="match status" value="1"/>
</dbReference>
<evidence type="ECO:0000256" key="1">
    <source>
        <dbReference type="ARBA" id="ARBA00005964"/>
    </source>
</evidence>
<accession>A0A9P7S2Q7</accession>
<protein>
    <recommendedName>
        <fullName evidence="3">Carboxylic ester hydrolase</fullName>
        <ecNumber evidence="3">3.1.1.-</ecNumber>
    </recommendedName>
</protein>
<dbReference type="InterPro" id="IPR019826">
    <property type="entry name" value="Carboxylesterase_B_AS"/>
</dbReference>